<dbReference type="OrthoDB" id="9801834at2"/>
<evidence type="ECO:0000256" key="5">
    <source>
        <dbReference type="ARBA" id="ARBA00022898"/>
    </source>
</evidence>
<dbReference type="AlphaFoldDB" id="A0A4D7B6I8"/>
<dbReference type="CDD" id="cd00610">
    <property type="entry name" value="OAT_like"/>
    <property type="match status" value="1"/>
</dbReference>
<dbReference type="GO" id="GO:0030170">
    <property type="term" value="F:pyridoxal phosphate binding"/>
    <property type="evidence" value="ECO:0007669"/>
    <property type="project" value="InterPro"/>
</dbReference>
<sequence length="485" mass="52138">MANLKPNSAEARDVLFHLHSQTNPGRHAEVGPLIMARGEGVYVFDAQGKRYLEAMAGLWCTSLGFSNERLKAAAAAAYDKFGFYHSFNHKTPDVTIDLAEQLVAISPIPHAQAYFATSGSEATETMVKLAWVYHAARGHQAKRKIIARDRGFHGSTIVAASMCGLPRMHREYGLPLPGFLHTHCPDAYHGALPDETDEAFATRLADDLEAMIVAEGPDTIAAFIAEPINAGGGIVVPPQGYFAKIEAVLRRHDILVLADEVVCGFGRTGNWFGCQTVGMQPDMMALAKGLSSSYFPISAVLLGRPVRDALAEMNKAGELFGHGFTNSGHPVGAAVALETLRIYHEMDLVEHVRAMGTRLKTGLEAIANRSAIVGQVRGEGLMIGVELVADPATRAAFDPGLKVGARFDALALQNGLIIRAMGDTIGFCPPLIITAAEVDEILDLFARTLGQVETQVGDAQVRDAQVREAQVREAQLRPNPSQAAE</sequence>
<evidence type="ECO:0000313" key="8">
    <source>
        <dbReference type="Proteomes" id="UP000298781"/>
    </source>
</evidence>
<dbReference type="PANTHER" id="PTHR43094">
    <property type="entry name" value="AMINOTRANSFERASE"/>
    <property type="match status" value="1"/>
</dbReference>
<gene>
    <name evidence="7" type="ORF">E8M01_14570</name>
</gene>
<dbReference type="InterPro" id="IPR015424">
    <property type="entry name" value="PyrdxlP-dep_Trfase"/>
</dbReference>
<keyword evidence="5 6" id="KW-0663">Pyridoxal phosphate</keyword>
<dbReference type="Proteomes" id="UP000298781">
    <property type="component" value="Chromosome"/>
</dbReference>
<protein>
    <submittedName>
        <fullName evidence="7">Aminotransferase class III-fold pyridoxal phosphate-dependent enzyme</fullName>
    </submittedName>
</protein>
<comment type="cofactor">
    <cofactor evidence="1">
        <name>pyridoxal 5'-phosphate</name>
        <dbReference type="ChEBI" id="CHEBI:597326"/>
    </cofactor>
</comment>
<dbReference type="PROSITE" id="PS00600">
    <property type="entry name" value="AA_TRANSFER_CLASS_3"/>
    <property type="match status" value="1"/>
</dbReference>
<evidence type="ECO:0000256" key="2">
    <source>
        <dbReference type="ARBA" id="ARBA00008954"/>
    </source>
</evidence>
<dbReference type="InterPro" id="IPR005814">
    <property type="entry name" value="Aminotrans_3"/>
</dbReference>
<dbReference type="GO" id="GO:0008483">
    <property type="term" value="F:transaminase activity"/>
    <property type="evidence" value="ECO:0007669"/>
    <property type="project" value="UniProtKB-KW"/>
</dbReference>
<keyword evidence="3 7" id="KW-0032">Aminotransferase</keyword>
<evidence type="ECO:0000256" key="4">
    <source>
        <dbReference type="ARBA" id="ARBA00022679"/>
    </source>
</evidence>
<dbReference type="Gene3D" id="3.90.1150.10">
    <property type="entry name" value="Aspartate Aminotransferase, domain 1"/>
    <property type="match status" value="1"/>
</dbReference>
<dbReference type="InterPro" id="IPR015422">
    <property type="entry name" value="PyrdxlP-dep_Trfase_small"/>
</dbReference>
<accession>A0A4D7B6I8</accession>
<evidence type="ECO:0000313" key="7">
    <source>
        <dbReference type="EMBL" id="QCI65326.1"/>
    </source>
</evidence>
<dbReference type="Gene3D" id="3.40.640.10">
    <property type="entry name" value="Type I PLP-dependent aspartate aminotransferase-like (Major domain)"/>
    <property type="match status" value="1"/>
</dbReference>
<dbReference type="EMBL" id="CP039690">
    <property type="protein sequence ID" value="QCI65326.1"/>
    <property type="molecule type" value="Genomic_DNA"/>
</dbReference>
<keyword evidence="8" id="KW-1185">Reference proteome</keyword>
<dbReference type="PIRSF" id="PIRSF000521">
    <property type="entry name" value="Transaminase_4ab_Lys_Orn"/>
    <property type="match status" value="1"/>
</dbReference>
<dbReference type="NCBIfam" id="NF004767">
    <property type="entry name" value="PRK06105.1"/>
    <property type="match status" value="1"/>
</dbReference>
<dbReference type="Pfam" id="PF00202">
    <property type="entry name" value="Aminotran_3"/>
    <property type="match status" value="1"/>
</dbReference>
<evidence type="ECO:0000256" key="1">
    <source>
        <dbReference type="ARBA" id="ARBA00001933"/>
    </source>
</evidence>
<evidence type="ECO:0000256" key="6">
    <source>
        <dbReference type="RuleBase" id="RU003560"/>
    </source>
</evidence>
<reference evidence="7 8" key="1">
    <citation type="submission" date="2019-04" db="EMBL/GenBank/DDBJ databases">
        <title>Phreatobacter aquaticus sp. nov.</title>
        <authorList>
            <person name="Choi A."/>
        </authorList>
    </citation>
    <scope>NUCLEOTIDE SEQUENCE [LARGE SCALE GENOMIC DNA]</scope>
    <source>
        <strain evidence="7 8">KCTC 52518</strain>
    </source>
</reference>
<dbReference type="InterPro" id="IPR015421">
    <property type="entry name" value="PyrdxlP-dep_Trfase_major"/>
</dbReference>
<dbReference type="InterPro" id="IPR049704">
    <property type="entry name" value="Aminotrans_3_PPA_site"/>
</dbReference>
<dbReference type="KEGG" id="pstg:E8M01_14570"/>
<organism evidence="7 8">
    <name type="scientific">Phreatobacter stygius</name>
    <dbReference type="NCBI Taxonomy" id="1940610"/>
    <lineage>
        <taxon>Bacteria</taxon>
        <taxon>Pseudomonadati</taxon>
        <taxon>Pseudomonadota</taxon>
        <taxon>Alphaproteobacteria</taxon>
        <taxon>Hyphomicrobiales</taxon>
        <taxon>Phreatobacteraceae</taxon>
        <taxon>Phreatobacter</taxon>
    </lineage>
</organism>
<proteinExistence type="inferred from homology"/>
<dbReference type="PANTHER" id="PTHR43094:SF1">
    <property type="entry name" value="AMINOTRANSFERASE CLASS-III"/>
    <property type="match status" value="1"/>
</dbReference>
<dbReference type="RefSeq" id="WP_136960773.1">
    <property type="nucleotide sequence ID" value="NZ_CP039690.1"/>
</dbReference>
<dbReference type="FunFam" id="3.40.640.10:FF:000014">
    <property type="entry name" value="Adenosylmethionine-8-amino-7-oxononanoate aminotransferase, probable"/>
    <property type="match status" value="1"/>
</dbReference>
<comment type="similarity">
    <text evidence="2 6">Belongs to the class-III pyridoxal-phosphate-dependent aminotransferase family.</text>
</comment>
<dbReference type="SUPFAM" id="SSF53383">
    <property type="entry name" value="PLP-dependent transferases"/>
    <property type="match status" value="1"/>
</dbReference>
<evidence type="ECO:0000256" key="3">
    <source>
        <dbReference type="ARBA" id="ARBA00022576"/>
    </source>
</evidence>
<keyword evidence="4 7" id="KW-0808">Transferase</keyword>
<name>A0A4D7B6I8_9HYPH</name>